<protein>
    <recommendedName>
        <fullName evidence="4">Transposase</fullName>
    </recommendedName>
</protein>
<dbReference type="PANTHER" id="PTHR30007">
    <property type="entry name" value="PHP DOMAIN PROTEIN"/>
    <property type="match status" value="1"/>
</dbReference>
<feature type="region of interest" description="Disordered" evidence="1">
    <location>
        <begin position="74"/>
        <end position="95"/>
    </location>
</feature>
<evidence type="ECO:0008006" key="4">
    <source>
        <dbReference type="Google" id="ProtNLM"/>
    </source>
</evidence>
<name>A0ABT9MMJ9_9ACTN</name>
<proteinExistence type="predicted"/>
<evidence type="ECO:0000256" key="1">
    <source>
        <dbReference type="SAM" id="MobiDB-lite"/>
    </source>
</evidence>
<feature type="region of interest" description="Disordered" evidence="1">
    <location>
        <begin position="193"/>
        <end position="237"/>
    </location>
</feature>
<keyword evidence="3" id="KW-1185">Reference proteome</keyword>
<feature type="compositionally biased region" description="Basic residues" evidence="1">
    <location>
        <begin position="200"/>
        <end position="216"/>
    </location>
</feature>
<accession>A0ABT9MMJ9</accession>
<gene>
    <name evidence="2" type="ORF">J2S43_001137</name>
</gene>
<dbReference type="PANTHER" id="PTHR30007:SF0">
    <property type="entry name" value="TRANSPOSASE"/>
    <property type="match status" value="1"/>
</dbReference>
<evidence type="ECO:0000313" key="3">
    <source>
        <dbReference type="Proteomes" id="UP001240984"/>
    </source>
</evidence>
<dbReference type="EMBL" id="JAUSRA010000001">
    <property type="protein sequence ID" value="MDP9792625.1"/>
    <property type="molecule type" value="Genomic_DNA"/>
</dbReference>
<evidence type="ECO:0000313" key="2">
    <source>
        <dbReference type="EMBL" id="MDP9792625.1"/>
    </source>
</evidence>
<sequence>MFEHVIAALVHGSGYEVIATEACSDRTIRRRLAVWAEAGIAQQVHELALDAYDLMIGLDLADVSVDGAITKAPCGGEKAGRSPVDRGKGGMKRSTGADATGIPLGIVSTSANRHDSLLLRDTFSACSTQIGHRWPDRVAAHLDAAYDSRRTRDLLDELGFDADIARKGVPAPIQAGKRWVVERTNLLDERLRQDPPLHRPQGHHHRLLPLPRRRDRHCPSTHPTRPNPLPMADPAHHPQTQVNLLPGALIRCGGGGRSQSSSRSSRSAWVQTVWQSGQVGAVVEHRED</sequence>
<organism evidence="2 3">
    <name type="scientific">Catenuloplanes nepalensis</name>
    <dbReference type="NCBI Taxonomy" id="587533"/>
    <lineage>
        <taxon>Bacteria</taxon>
        <taxon>Bacillati</taxon>
        <taxon>Actinomycetota</taxon>
        <taxon>Actinomycetes</taxon>
        <taxon>Micromonosporales</taxon>
        <taxon>Micromonosporaceae</taxon>
        <taxon>Catenuloplanes</taxon>
    </lineage>
</organism>
<dbReference type="Proteomes" id="UP001240984">
    <property type="component" value="Unassembled WGS sequence"/>
</dbReference>
<reference evidence="2 3" key="1">
    <citation type="submission" date="2023-07" db="EMBL/GenBank/DDBJ databases">
        <title>Sequencing the genomes of 1000 actinobacteria strains.</title>
        <authorList>
            <person name="Klenk H.-P."/>
        </authorList>
    </citation>
    <scope>NUCLEOTIDE SEQUENCE [LARGE SCALE GENOMIC DNA]</scope>
    <source>
        <strain evidence="2 3">DSM 44710</strain>
    </source>
</reference>
<comment type="caution">
    <text evidence="2">The sequence shown here is derived from an EMBL/GenBank/DDBJ whole genome shotgun (WGS) entry which is preliminary data.</text>
</comment>
<feature type="compositionally biased region" description="Basic and acidic residues" evidence="1">
    <location>
        <begin position="78"/>
        <end position="88"/>
    </location>
</feature>